<protein>
    <submittedName>
        <fullName evidence="1">Uncharacterized protein</fullName>
    </submittedName>
</protein>
<dbReference type="Proteomes" id="UP000275456">
    <property type="component" value="Unassembled WGS sequence"/>
</dbReference>
<comment type="caution">
    <text evidence="1">The sequence shown here is derived from an EMBL/GenBank/DDBJ whole genome shotgun (WGS) entry which is preliminary data.</text>
</comment>
<evidence type="ECO:0000313" key="1">
    <source>
        <dbReference type="EMBL" id="ROR65939.1"/>
    </source>
</evidence>
<dbReference type="EMBL" id="RKHJ01000001">
    <property type="protein sequence ID" value="ROR65939.1"/>
    <property type="molecule type" value="Genomic_DNA"/>
</dbReference>
<accession>A0A3N2ASB0</accession>
<organism evidence="1 2">
    <name type="scientific">Agrococcus jenensis</name>
    <dbReference type="NCBI Taxonomy" id="46353"/>
    <lineage>
        <taxon>Bacteria</taxon>
        <taxon>Bacillati</taxon>
        <taxon>Actinomycetota</taxon>
        <taxon>Actinomycetes</taxon>
        <taxon>Micrococcales</taxon>
        <taxon>Microbacteriaceae</taxon>
        <taxon>Agrococcus</taxon>
    </lineage>
</organism>
<gene>
    <name evidence="1" type="ORF">EDD26_1313</name>
</gene>
<sequence length="180" mass="19142">MASVSIPPTWTVEGGAVASDVGDVEWIWVRNSLQHEMALLAIGNGGDRGGACDDWDGDGTAFVPARIHLVEEVDVTGESLDDGPPAYLYAATVQPAEGDFSFHVGYSTERPEGDRMPCLTYDDVAVPEGYPWVTLGTPSASMGGGLWQVDSFDAGAAYAETEEYAALVDVLRSLRLEAAR</sequence>
<evidence type="ECO:0000313" key="2">
    <source>
        <dbReference type="Proteomes" id="UP000275456"/>
    </source>
</evidence>
<name>A0A3N2ASB0_9MICO</name>
<reference evidence="1 2" key="1">
    <citation type="submission" date="2018-11" db="EMBL/GenBank/DDBJ databases">
        <title>Sequencing the genomes of 1000 actinobacteria strains.</title>
        <authorList>
            <person name="Klenk H.-P."/>
        </authorList>
    </citation>
    <scope>NUCLEOTIDE SEQUENCE [LARGE SCALE GENOMIC DNA]</scope>
    <source>
        <strain evidence="1 2">DSM 9580</strain>
    </source>
</reference>
<proteinExistence type="predicted"/>
<dbReference type="AlphaFoldDB" id="A0A3N2ASB0"/>
<keyword evidence="2" id="KW-1185">Reference proteome</keyword>